<dbReference type="InterPro" id="IPR007078">
    <property type="entry name" value="Haem_export_protD_CcmD"/>
</dbReference>
<dbReference type="NCBIfam" id="TIGR03141">
    <property type="entry name" value="cytochro_ccmD"/>
    <property type="match status" value="1"/>
</dbReference>
<dbReference type="GO" id="GO:1903607">
    <property type="term" value="P:cytochrome c biosynthetic process"/>
    <property type="evidence" value="ECO:0007669"/>
    <property type="project" value="TreeGrafter"/>
</dbReference>
<evidence type="ECO:0000256" key="5">
    <source>
        <dbReference type="ARBA" id="ARBA00022448"/>
    </source>
</evidence>
<dbReference type="InterPro" id="IPR052075">
    <property type="entry name" value="Heme_exporter_D"/>
</dbReference>
<name>A0A6L9MR50_9ALTE</name>
<keyword evidence="7 12" id="KW-0997">Cell inner membrane</keyword>
<keyword evidence="10 12" id="KW-1133">Transmembrane helix</keyword>
<gene>
    <name evidence="13" type="primary">ccmD</name>
    <name evidence="13" type="ORF">GTW09_03360</name>
</gene>
<evidence type="ECO:0000313" key="14">
    <source>
        <dbReference type="Proteomes" id="UP000478837"/>
    </source>
</evidence>
<evidence type="ECO:0000256" key="7">
    <source>
        <dbReference type="ARBA" id="ARBA00022519"/>
    </source>
</evidence>
<evidence type="ECO:0000256" key="4">
    <source>
        <dbReference type="ARBA" id="ARBA00016461"/>
    </source>
</evidence>
<dbReference type="GO" id="GO:0017004">
    <property type="term" value="P:cytochrome complex assembly"/>
    <property type="evidence" value="ECO:0007669"/>
    <property type="project" value="UniProtKB-KW"/>
</dbReference>
<keyword evidence="6 12" id="KW-1003">Cell membrane</keyword>
<sequence length="70" mass="8124">MQFDSFASFIAMGGYAFYVWISFFITFGAMAVIAVQSYLKQKTLLRAVIKERERRARIQRAHKSAQNKID</sequence>
<comment type="function">
    <text evidence="1 12">Required for the export of heme to the periplasm for the biogenesis of c-type cytochromes.</text>
</comment>
<evidence type="ECO:0000256" key="9">
    <source>
        <dbReference type="ARBA" id="ARBA00022748"/>
    </source>
</evidence>
<dbReference type="Proteomes" id="UP000478837">
    <property type="component" value="Unassembled WGS sequence"/>
</dbReference>
<reference evidence="13 14" key="1">
    <citation type="submission" date="2020-01" db="EMBL/GenBank/DDBJ databases">
        <title>Genomes of bacteria type strains.</title>
        <authorList>
            <person name="Chen J."/>
            <person name="Zhu S."/>
            <person name="Yang J."/>
        </authorList>
    </citation>
    <scope>NUCLEOTIDE SEQUENCE [LARGE SCALE GENOMIC DNA]</scope>
    <source>
        <strain evidence="13 14">LMG 22958</strain>
    </source>
</reference>
<comment type="similarity">
    <text evidence="3 12">Belongs to the CcmD/CycX/HelD family.</text>
</comment>
<dbReference type="EMBL" id="JAAAWP010000002">
    <property type="protein sequence ID" value="NDW20557.1"/>
    <property type="molecule type" value="Genomic_DNA"/>
</dbReference>
<accession>A0A6L9MR50</accession>
<proteinExistence type="inferred from homology"/>
<dbReference type="GO" id="GO:0005886">
    <property type="term" value="C:plasma membrane"/>
    <property type="evidence" value="ECO:0007669"/>
    <property type="project" value="UniProtKB-SubCell"/>
</dbReference>
<evidence type="ECO:0000256" key="11">
    <source>
        <dbReference type="ARBA" id="ARBA00023136"/>
    </source>
</evidence>
<evidence type="ECO:0000256" key="8">
    <source>
        <dbReference type="ARBA" id="ARBA00022692"/>
    </source>
</evidence>
<keyword evidence="5 12" id="KW-0813">Transport</keyword>
<evidence type="ECO:0000256" key="1">
    <source>
        <dbReference type="ARBA" id="ARBA00002442"/>
    </source>
</evidence>
<keyword evidence="11 12" id="KW-0472">Membrane</keyword>
<keyword evidence="8 12" id="KW-0812">Transmembrane</keyword>
<evidence type="ECO:0000256" key="3">
    <source>
        <dbReference type="ARBA" id="ARBA00008741"/>
    </source>
</evidence>
<comment type="caution">
    <text evidence="13">The sequence shown here is derived from an EMBL/GenBank/DDBJ whole genome shotgun (WGS) entry which is preliminary data.</text>
</comment>
<protein>
    <recommendedName>
        <fullName evidence="4 12">Heme exporter protein D</fullName>
    </recommendedName>
</protein>
<dbReference type="GO" id="GO:0015886">
    <property type="term" value="P:heme transport"/>
    <property type="evidence" value="ECO:0007669"/>
    <property type="project" value="InterPro"/>
</dbReference>
<dbReference type="AlphaFoldDB" id="A0A6L9MR50"/>
<keyword evidence="9 12" id="KW-0201">Cytochrome c-type biogenesis</keyword>
<dbReference type="PANTHER" id="PTHR37531">
    <property type="entry name" value="HEME EXPORTER PROTEIN D"/>
    <property type="match status" value="1"/>
</dbReference>
<evidence type="ECO:0000256" key="2">
    <source>
        <dbReference type="ARBA" id="ARBA00004377"/>
    </source>
</evidence>
<evidence type="ECO:0000313" key="13">
    <source>
        <dbReference type="EMBL" id="NDW20557.1"/>
    </source>
</evidence>
<dbReference type="PANTHER" id="PTHR37531:SF1">
    <property type="entry name" value="HEME EXPORTER PROTEIN D"/>
    <property type="match status" value="1"/>
</dbReference>
<evidence type="ECO:0000256" key="10">
    <source>
        <dbReference type="ARBA" id="ARBA00022989"/>
    </source>
</evidence>
<feature type="transmembrane region" description="Helical" evidence="12">
    <location>
        <begin position="15"/>
        <end position="39"/>
    </location>
</feature>
<organism evidence="13 14">
    <name type="scientific">Alteromonas hispanica</name>
    <dbReference type="NCBI Taxonomy" id="315421"/>
    <lineage>
        <taxon>Bacteria</taxon>
        <taxon>Pseudomonadati</taxon>
        <taxon>Pseudomonadota</taxon>
        <taxon>Gammaproteobacteria</taxon>
        <taxon>Alteromonadales</taxon>
        <taxon>Alteromonadaceae</taxon>
        <taxon>Alteromonas/Salinimonas group</taxon>
        <taxon>Alteromonas</taxon>
    </lineage>
</organism>
<evidence type="ECO:0000256" key="12">
    <source>
        <dbReference type="RuleBase" id="RU363101"/>
    </source>
</evidence>
<evidence type="ECO:0000256" key="6">
    <source>
        <dbReference type="ARBA" id="ARBA00022475"/>
    </source>
</evidence>
<dbReference type="RefSeq" id="WP_163110103.1">
    <property type="nucleotide sequence ID" value="NZ_JAAAWP010000002.1"/>
</dbReference>
<dbReference type="Pfam" id="PF04995">
    <property type="entry name" value="CcmD"/>
    <property type="match status" value="1"/>
</dbReference>
<comment type="subcellular location">
    <subcellularLocation>
        <location evidence="2 12">Cell inner membrane</location>
        <topology evidence="2 12">Single-pass membrane protein</topology>
    </subcellularLocation>
</comment>
<keyword evidence="14" id="KW-1185">Reference proteome</keyword>